<feature type="transmembrane region" description="Helical" evidence="1">
    <location>
        <begin position="170"/>
        <end position="187"/>
    </location>
</feature>
<evidence type="ECO:0000256" key="1">
    <source>
        <dbReference type="SAM" id="Phobius"/>
    </source>
</evidence>
<keyword evidence="3" id="KW-1185">Reference proteome</keyword>
<feature type="transmembrane region" description="Helical" evidence="1">
    <location>
        <begin position="101"/>
        <end position="119"/>
    </location>
</feature>
<keyword evidence="1" id="KW-1133">Transmembrane helix</keyword>
<feature type="transmembrane region" description="Helical" evidence="1">
    <location>
        <begin position="6"/>
        <end position="24"/>
    </location>
</feature>
<sequence>MDTILYFCFSLIYIILFLMGITLMRRHDSHFSLSSSLLFVTLALFVDNIIIASGKFINDGPMLEMLNISRFWIHGFITPTLILFGWGMAKRIDIPFTKKIAVFYFFLCLTAGLIIYECIENMHKTFVPVREYGVLRYVSEGSSGPPLMVLVVTLVLLVISINIFLRTRWIWMLLGVLIMVGGSAIPIPLPSSALTNAFELIFICLLWLTHYKLAPQNYKPSWRG</sequence>
<gene>
    <name evidence="2" type="ORF">AS888_17125</name>
</gene>
<accession>A0A120GQG9</accession>
<evidence type="ECO:0000313" key="3">
    <source>
        <dbReference type="Proteomes" id="UP000064189"/>
    </source>
</evidence>
<dbReference type="Proteomes" id="UP000064189">
    <property type="component" value="Unassembled WGS sequence"/>
</dbReference>
<keyword evidence="1" id="KW-0472">Membrane</keyword>
<feature type="transmembrane region" description="Helical" evidence="1">
    <location>
        <begin position="193"/>
        <end position="213"/>
    </location>
</feature>
<evidence type="ECO:0008006" key="4">
    <source>
        <dbReference type="Google" id="ProtNLM"/>
    </source>
</evidence>
<feature type="transmembrane region" description="Helical" evidence="1">
    <location>
        <begin position="71"/>
        <end position="89"/>
    </location>
</feature>
<dbReference type="EMBL" id="LNNH01000012">
    <property type="protein sequence ID" value="KWW21314.1"/>
    <property type="molecule type" value="Genomic_DNA"/>
</dbReference>
<protein>
    <recommendedName>
        <fullName evidence="4">Phospholipid phosphatase</fullName>
    </recommendedName>
</protein>
<proteinExistence type="predicted"/>
<evidence type="ECO:0000313" key="2">
    <source>
        <dbReference type="EMBL" id="KWW21314.1"/>
    </source>
</evidence>
<keyword evidence="1" id="KW-0812">Transmembrane</keyword>
<dbReference type="RefSeq" id="WP_061141665.1">
    <property type="nucleotide sequence ID" value="NZ_LNNH01000012.1"/>
</dbReference>
<dbReference type="AlphaFoldDB" id="A0A120GQG9"/>
<reference evidence="2 3" key="1">
    <citation type="submission" date="2015-11" db="EMBL/GenBank/DDBJ databases">
        <title>Genome Sequence of Bacillus simplex strain VanAntwerpen2.</title>
        <authorList>
            <person name="Couger M.B."/>
        </authorList>
    </citation>
    <scope>NUCLEOTIDE SEQUENCE [LARGE SCALE GENOMIC DNA]</scope>
    <source>
        <strain evidence="2 3">VanAntwerpen02</strain>
    </source>
</reference>
<comment type="caution">
    <text evidence="2">The sequence shown here is derived from an EMBL/GenBank/DDBJ whole genome shotgun (WGS) entry which is preliminary data.</text>
</comment>
<feature type="transmembrane region" description="Helical" evidence="1">
    <location>
        <begin position="31"/>
        <end position="51"/>
    </location>
</feature>
<feature type="transmembrane region" description="Helical" evidence="1">
    <location>
        <begin position="147"/>
        <end position="165"/>
    </location>
</feature>
<name>A0A120GQG9_9BACI</name>
<organism evidence="2 3">
    <name type="scientific">Peribacillus simplex</name>
    <dbReference type="NCBI Taxonomy" id="1478"/>
    <lineage>
        <taxon>Bacteria</taxon>
        <taxon>Bacillati</taxon>
        <taxon>Bacillota</taxon>
        <taxon>Bacilli</taxon>
        <taxon>Bacillales</taxon>
        <taxon>Bacillaceae</taxon>
        <taxon>Peribacillus</taxon>
    </lineage>
</organism>